<dbReference type="RefSeq" id="WP_048362646.1">
    <property type="nucleotide sequence ID" value="NZ_JAAEBV010000001.1"/>
</dbReference>
<evidence type="ECO:0000256" key="2">
    <source>
        <dbReference type="ARBA" id="ARBA00023002"/>
    </source>
</evidence>
<evidence type="ECO:0000259" key="3">
    <source>
        <dbReference type="Pfam" id="PF02668"/>
    </source>
</evidence>
<dbReference type="PATRIC" id="fig|1608994.3.peg.997"/>
<protein>
    <submittedName>
        <fullName evidence="4">Pyoverdine biosynthesis protein</fullName>
    </submittedName>
</protein>
<accession>A0A0J6J2H4</accession>
<dbReference type="SUPFAM" id="SSF51197">
    <property type="entry name" value="Clavaminate synthase-like"/>
    <property type="match status" value="1"/>
</dbReference>
<reference evidence="4 5" key="1">
    <citation type="submission" date="2015-02" db="EMBL/GenBank/DDBJ databases">
        <title>Pseudomonas helleri sp. nov. and Pseudomonas weihenstephanensis sp. nov., isolated from raw cows milk.</title>
        <authorList>
            <person name="von Neubeck M."/>
            <person name="Huptas C."/>
            <person name="Wenning M."/>
            <person name="Scherer S."/>
        </authorList>
    </citation>
    <scope>NUCLEOTIDE SEQUENCE [LARGE SCALE GENOMIC DNA]</scope>
    <source>
        <strain evidence="4 5">DSM 29166</strain>
    </source>
</reference>
<dbReference type="OrthoDB" id="581608at2"/>
<dbReference type="PANTHER" id="PTHR10696:SF53">
    <property type="entry name" value="TYROSINE ISONITRILE DESATURASE"/>
    <property type="match status" value="1"/>
</dbReference>
<accession>A0A0J6IM27</accession>
<comment type="caution">
    <text evidence="4">The sequence shown here is derived from an EMBL/GenBank/DDBJ whole genome shotgun (WGS) entry which is preliminary data.</text>
</comment>
<feature type="domain" description="TauD/TfdA-like" evidence="3">
    <location>
        <begin position="24"/>
        <end position="266"/>
    </location>
</feature>
<dbReference type="InterPro" id="IPR042098">
    <property type="entry name" value="TauD-like_sf"/>
</dbReference>
<dbReference type="PANTHER" id="PTHR10696">
    <property type="entry name" value="GAMMA-BUTYROBETAINE HYDROXYLASE-RELATED"/>
    <property type="match status" value="1"/>
</dbReference>
<dbReference type="AlphaFoldDB" id="A0A0J6J2H4"/>
<name>A0A0J6J2H4_9PSED</name>
<gene>
    <name evidence="4" type="ORF">TU86_02125</name>
</gene>
<dbReference type="GO" id="GO:0016706">
    <property type="term" value="F:2-oxoglutarate-dependent dioxygenase activity"/>
    <property type="evidence" value="ECO:0007669"/>
    <property type="project" value="UniProtKB-ARBA"/>
</dbReference>
<evidence type="ECO:0000313" key="4">
    <source>
        <dbReference type="EMBL" id="KMN15590.1"/>
    </source>
</evidence>
<evidence type="ECO:0000313" key="5">
    <source>
        <dbReference type="Proteomes" id="UP000036325"/>
    </source>
</evidence>
<dbReference type="Gene3D" id="3.60.130.10">
    <property type="entry name" value="Clavaminate synthase-like"/>
    <property type="match status" value="1"/>
</dbReference>
<dbReference type="InterPro" id="IPR003819">
    <property type="entry name" value="TauD/TfdA-like"/>
</dbReference>
<dbReference type="Pfam" id="PF02668">
    <property type="entry name" value="TauD"/>
    <property type="match status" value="1"/>
</dbReference>
<sequence length="283" mass="32203">MQNTPAFNVSAHSPFGLMITPAHNGQTVEQLDVSQLIALAREHHLLILRGFAPTFVDSPSFTRFAEQWGAIKMWPFGAVLDVKEHPDATDHIFDHSGVPLHWDGMYKPTIPEFQLFNCLHAPAEDEGGRTTFLDTEALLAHTPREVIERWRDVSVTYRIRQVVHYGGQVCSSLLVEHPRTGKPVLRYNEPAQEGERFLNRHALQYHGIEPDQVLAFEQDLQARLHDPRFYYGHAWQQNDVVIADNFSLLHGREAFTARSARHLQRVHIHADPICHNTALQPGA</sequence>
<proteinExistence type="predicted"/>
<evidence type="ECO:0000256" key="1">
    <source>
        <dbReference type="ARBA" id="ARBA00001954"/>
    </source>
</evidence>
<organism evidence="4 5">
    <name type="scientific">Pseudomonas weihenstephanensis</name>
    <dbReference type="NCBI Taxonomy" id="1608994"/>
    <lineage>
        <taxon>Bacteria</taxon>
        <taxon>Pseudomonadati</taxon>
        <taxon>Pseudomonadota</taxon>
        <taxon>Gammaproteobacteria</taxon>
        <taxon>Pseudomonadales</taxon>
        <taxon>Pseudomonadaceae</taxon>
        <taxon>Pseudomonas</taxon>
    </lineage>
</organism>
<keyword evidence="2" id="KW-0560">Oxidoreductase</keyword>
<dbReference type="STRING" id="1608994.TU86_02125"/>
<dbReference type="Proteomes" id="UP000036325">
    <property type="component" value="Unassembled WGS sequence"/>
</dbReference>
<dbReference type="EMBL" id="JYLF01000001">
    <property type="protein sequence ID" value="KMN15590.1"/>
    <property type="molecule type" value="Genomic_DNA"/>
</dbReference>
<comment type="cofactor">
    <cofactor evidence="1">
        <name>Fe(2+)</name>
        <dbReference type="ChEBI" id="CHEBI:29033"/>
    </cofactor>
</comment>
<dbReference type="InterPro" id="IPR050411">
    <property type="entry name" value="AlphaKG_dependent_hydroxylases"/>
</dbReference>